<dbReference type="Proteomes" id="UP001315278">
    <property type="component" value="Unassembled WGS sequence"/>
</dbReference>
<sequence>MSIVVIWGIFAIIVAIAANGRGRNPLGWFVLACVISPLLAFILLVALPLPFQDAERLSWLERREGRARQCPYCAESIRREAIVCKHCGRDLPSLQLAADNPYDPSTAQGKAWARGLADKAARDAGRTDP</sequence>
<reference evidence="4" key="1">
    <citation type="journal article" date="2021" name="ISME J.">
        <title>Evolutionary origin and ecological implication of a unique nif island in free-living Bradyrhizobium lineages.</title>
        <authorList>
            <person name="Tao J."/>
        </authorList>
    </citation>
    <scope>NUCLEOTIDE SEQUENCE [LARGE SCALE GENOMIC DNA]</scope>
    <source>
        <strain evidence="4">SZCCT0434</strain>
    </source>
</reference>
<protein>
    <recommendedName>
        <fullName evidence="2">Putative zinc-ribbon domain-containing protein</fullName>
    </recommendedName>
</protein>
<name>A0ABS5FPI2_9BRAD</name>
<organism evidence="3 4">
    <name type="scientific">Bradyrhizobium jicamae</name>
    <dbReference type="NCBI Taxonomy" id="280332"/>
    <lineage>
        <taxon>Bacteria</taxon>
        <taxon>Pseudomonadati</taxon>
        <taxon>Pseudomonadota</taxon>
        <taxon>Alphaproteobacteria</taxon>
        <taxon>Hyphomicrobiales</taxon>
        <taxon>Nitrobacteraceae</taxon>
        <taxon>Bradyrhizobium</taxon>
    </lineage>
</organism>
<keyword evidence="1" id="KW-0472">Membrane</keyword>
<evidence type="ECO:0000313" key="3">
    <source>
        <dbReference type="EMBL" id="MBR0798712.1"/>
    </source>
</evidence>
<evidence type="ECO:0000313" key="4">
    <source>
        <dbReference type="Proteomes" id="UP001315278"/>
    </source>
</evidence>
<feature type="transmembrane region" description="Helical" evidence="1">
    <location>
        <begin position="27"/>
        <end position="49"/>
    </location>
</feature>
<proteinExistence type="predicted"/>
<keyword evidence="4" id="KW-1185">Reference proteome</keyword>
<gene>
    <name evidence="3" type="ORF">JQ615_25310</name>
</gene>
<dbReference type="Pfam" id="PF13248">
    <property type="entry name" value="Zn_ribbon_3"/>
    <property type="match status" value="1"/>
</dbReference>
<dbReference type="InterPro" id="IPR059113">
    <property type="entry name" value="Znf_ribbon"/>
</dbReference>
<keyword evidence="1" id="KW-0812">Transmembrane</keyword>
<keyword evidence="1" id="KW-1133">Transmembrane helix</keyword>
<feature type="domain" description="Putative zinc-ribbon" evidence="2">
    <location>
        <begin position="69"/>
        <end position="91"/>
    </location>
</feature>
<comment type="caution">
    <text evidence="3">The sequence shown here is derived from an EMBL/GenBank/DDBJ whole genome shotgun (WGS) entry which is preliminary data.</text>
</comment>
<evidence type="ECO:0000256" key="1">
    <source>
        <dbReference type="SAM" id="Phobius"/>
    </source>
</evidence>
<accession>A0ABS5FPI2</accession>
<evidence type="ECO:0000259" key="2">
    <source>
        <dbReference type="Pfam" id="PF13248"/>
    </source>
</evidence>
<dbReference type="EMBL" id="JAFCJH010000030">
    <property type="protein sequence ID" value="MBR0798712.1"/>
    <property type="molecule type" value="Genomic_DNA"/>
</dbReference>
<dbReference type="RefSeq" id="WP_212493876.1">
    <property type="nucleotide sequence ID" value="NZ_JAFCJH010000030.1"/>
</dbReference>